<evidence type="ECO:0000313" key="2">
    <source>
        <dbReference type="Proteomes" id="UP000829291"/>
    </source>
</evidence>
<feature type="chain" id="PRO_5045271825" evidence="1">
    <location>
        <begin position="37"/>
        <end position="292"/>
    </location>
</feature>
<dbReference type="RefSeq" id="XP_046598327.1">
    <property type="nucleotide sequence ID" value="XM_046742371.1"/>
</dbReference>
<organism evidence="2 3">
    <name type="scientific">Neodiprion lecontei</name>
    <name type="common">Redheaded pine sawfly</name>
    <dbReference type="NCBI Taxonomy" id="441921"/>
    <lineage>
        <taxon>Eukaryota</taxon>
        <taxon>Metazoa</taxon>
        <taxon>Ecdysozoa</taxon>
        <taxon>Arthropoda</taxon>
        <taxon>Hexapoda</taxon>
        <taxon>Insecta</taxon>
        <taxon>Pterygota</taxon>
        <taxon>Neoptera</taxon>
        <taxon>Endopterygota</taxon>
        <taxon>Hymenoptera</taxon>
        <taxon>Tenthredinoidea</taxon>
        <taxon>Diprionidae</taxon>
        <taxon>Diprioninae</taxon>
        <taxon>Neodiprion</taxon>
    </lineage>
</organism>
<dbReference type="Proteomes" id="UP000829291">
    <property type="component" value="Chromosome 5"/>
</dbReference>
<protein>
    <submittedName>
        <fullName evidence="3">Uncharacterized protein LOC107226458 isoform X2</fullName>
    </submittedName>
</protein>
<dbReference type="GeneID" id="107226458"/>
<keyword evidence="2" id="KW-1185">Reference proteome</keyword>
<evidence type="ECO:0000313" key="3">
    <source>
        <dbReference type="RefSeq" id="XP_046598327.1"/>
    </source>
</evidence>
<sequence length="292" mass="32334">MIYVYDTIYGTTYIFKNMRWCLAILCLGLSSTICSGQMCEPVYGVDFELLTSAYAAGAESFPTPTIEYHDRSACKFGMKYTNDVMSYIESLFLNVYLQADQTGHQLIKAIKDCSNVLRGAILSIGNIQETHTSIEESLISLIGQVNVFLSLFPGNVDVKLTTLSDLPAEQVTIPLSIDKEHSAADLFLHWAETADSVFVRLYGYITGMFLSGWSNARLYFNVVGTQIRNQVLTSTALTNYKIAIAEVLSQSDLIQSHCTNETWGLFQEVASEVAAISHNVQDALENYATCLA</sequence>
<keyword evidence="1" id="KW-0732">Signal</keyword>
<proteinExistence type="predicted"/>
<name>A0ABM3GDJ3_NEOLC</name>
<reference evidence="3" key="1">
    <citation type="submission" date="2025-08" db="UniProtKB">
        <authorList>
            <consortium name="RefSeq"/>
        </authorList>
    </citation>
    <scope>IDENTIFICATION</scope>
    <source>
        <tissue evidence="3">Thorax and Abdomen</tissue>
    </source>
</reference>
<gene>
    <name evidence="3" type="primary">LOC107226458</name>
</gene>
<accession>A0ABM3GDJ3</accession>
<evidence type="ECO:0000256" key="1">
    <source>
        <dbReference type="SAM" id="SignalP"/>
    </source>
</evidence>
<feature type="signal peptide" evidence="1">
    <location>
        <begin position="1"/>
        <end position="36"/>
    </location>
</feature>